<evidence type="ECO:0000256" key="1">
    <source>
        <dbReference type="SAM" id="Phobius"/>
    </source>
</evidence>
<dbReference type="InterPro" id="IPR036397">
    <property type="entry name" value="RNaseH_sf"/>
</dbReference>
<gene>
    <name evidence="2" type="ORF">TNCT_63861</name>
</gene>
<keyword evidence="1" id="KW-1133">Transmembrane helix</keyword>
<name>A0A8X6FW05_TRICU</name>
<keyword evidence="1" id="KW-0472">Membrane</keyword>
<comment type="caution">
    <text evidence="2">The sequence shown here is derived from an EMBL/GenBank/DDBJ whole genome shotgun (WGS) entry which is preliminary data.</text>
</comment>
<accession>A0A8X6FW05</accession>
<protein>
    <submittedName>
        <fullName evidence="2">Uncharacterized protein</fullName>
    </submittedName>
</protein>
<feature type="transmembrane region" description="Helical" evidence="1">
    <location>
        <begin position="28"/>
        <end position="46"/>
    </location>
</feature>
<feature type="transmembrane region" description="Helical" evidence="1">
    <location>
        <begin position="53"/>
        <end position="74"/>
    </location>
</feature>
<keyword evidence="3" id="KW-1185">Reference proteome</keyword>
<dbReference type="OrthoDB" id="120326at2759"/>
<reference evidence="2" key="1">
    <citation type="submission" date="2020-07" db="EMBL/GenBank/DDBJ databases">
        <title>Multicomponent nature underlies the extraordinary mechanical properties of spider dragline silk.</title>
        <authorList>
            <person name="Kono N."/>
            <person name="Nakamura H."/>
            <person name="Mori M."/>
            <person name="Yoshida Y."/>
            <person name="Ohtoshi R."/>
            <person name="Malay A.D."/>
            <person name="Moran D.A.P."/>
            <person name="Tomita M."/>
            <person name="Numata K."/>
            <person name="Arakawa K."/>
        </authorList>
    </citation>
    <scope>NUCLEOTIDE SEQUENCE</scope>
</reference>
<keyword evidence="1" id="KW-0812">Transmembrane</keyword>
<dbReference type="EMBL" id="BMAO01003733">
    <property type="protein sequence ID" value="GFQ89858.1"/>
    <property type="molecule type" value="Genomic_DNA"/>
</dbReference>
<sequence>MVGSGYSFCSENTTCQNSLCSQLSLVRWNYVLELFFWFGLIPLVPIHNKLKASVYWTISNDIVLPILGLIYGLYPCYFQVDNVSYHIERSTMDWYVDNGVNRIDWSA</sequence>
<dbReference type="GO" id="GO:0003676">
    <property type="term" value="F:nucleic acid binding"/>
    <property type="evidence" value="ECO:0007669"/>
    <property type="project" value="InterPro"/>
</dbReference>
<evidence type="ECO:0000313" key="3">
    <source>
        <dbReference type="Proteomes" id="UP000887116"/>
    </source>
</evidence>
<evidence type="ECO:0000313" key="2">
    <source>
        <dbReference type="EMBL" id="GFQ89858.1"/>
    </source>
</evidence>
<proteinExistence type="predicted"/>
<dbReference type="AlphaFoldDB" id="A0A8X6FW05"/>
<dbReference type="Proteomes" id="UP000887116">
    <property type="component" value="Unassembled WGS sequence"/>
</dbReference>
<organism evidence="2 3">
    <name type="scientific">Trichonephila clavata</name>
    <name type="common">Joro spider</name>
    <name type="synonym">Nephila clavata</name>
    <dbReference type="NCBI Taxonomy" id="2740835"/>
    <lineage>
        <taxon>Eukaryota</taxon>
        <taxon>Metazoa</taxon>
        <taxon>Ecdysozoa</taxon>
        <taxon>Arthropoda</taxon>
        <taxon>Chelicerata</taxon>
        <taxon>Arachnida</taxon>
        <taxon>Araneae</taxon>
        <taxon>Araneomorphae</taxon>
        <taxon>Entelegynae</taxon>
        <taxon>Araneoidea</taxon>
        <taxon>Nephilidae</taxon>
        <taxon>Trichonephila</taxon>
    </lineage>
</organism>
<dbReference type="Gene3D" id="3.30.420.10">
    <property type="entry name" value="Ribonuclease H-like superfamily/Ribonuclease H"/>
    <property type="match status" value="1"/>
</dbReference>